<gene>
    <name evidence="3" type="ORF">EZI54_00600</name>
</gene>
<keyword evidence="4" id="KW-1185">Reference proteome</keyword>
<evidence type="ECO:0000313" key="4">
    <source>
        <dbReference type="Proteomes" id="UP000313645"/>
    </source>
</evidence>
<keyword evidence="1" id="KW-0227">DNA damage</keyword>
<evidence type="ECO:0000259" key="2">
    <source>
        <dbReference type="Pfam" id="PF01035"/>
    </source>
</evidence>
<dbReference type="InterPro" id="IPR036388">
    <property type="entry name" value="WH-like_DNA-bd_sf"/>
</dbReference>
<dbReference type="InterPro" id="IPR014048">
    <property type="entry name" value="MethylDNA_cys_MeTrfase_DNA-bd"/>
</dbReference>
<dbReference type="EMBL" id="SJDL01000001">
    <property type="protein sequence ID" value="TBW59488.1"/>
    <property type="molecule type" value="Genomic_DNA"/>
</dbReference>
<sequence length="109" mass="12317">MPSASEPQDVSREQIIWQVVCSIPVGHVASYSQVAELAGFKGLARFVGRTMGQLPEGSDVPWHRVLKQDGRIAFPPESNRFYYQSRLLTEEGVPVKNGRVSMSRFRWQP</sequence>
<evidence type="ECO:0000256" key="1">
    <source>
        <dbReference type="ARBA" id="ARBA00022763"/>
    </source>
</evidence>
<dbReference type="PANTHER" id="PTHR42942:SF1">
    <property type="entry name" value="ALKYLTRANSFERASE-LIKE PROTEIN 1"/>
    <property type="match status" value="1"/>
</dbReference>
<dbReference type="SUPFAM" id="SSF46767">
    <property type="entry name" value="Methylated DNA-protein cysteine methyltransferase, C-terminal domain"/>
    <property type="match status" value="1"/>
</dbReference>
<reference evidence="3 4" key="1">
    <citation type="submission" date="2019-02" db="EMBL/GenBank/DDBJ databases">
        <title>Marinobacter halodurans sp. nov., a marine bacterium isolated from sea tidal flat.</title>
        <authorList>
            <person name="Yoo Y."/>
            <person name="Lee D.W."/>
            <person name="Kim B.S."/>
            <person name="Kim J.-J."/>
        </authorList>
    </citation>
    <scope>NUCLEOTIDE SEQUENCE [LARGE SCALE GENOMIC DNA]</scope>
    <source>
        <strain evidence="3 4">YJ-S3-2</strain>
    </source>
</reference>
<keyword evidence="3" id="KW-0489">Methyltransferase</keyword>
<dbReference type="RefSeq" id="WP_131477982.1">
    <property type="nucleotide sequence ID" value="NZ_SJDL01000001.1"/>
</dbReference>
<dbReference type="Gene3D" id="1.10.10.10">
    <property type="entry name" value="Winged helix-like DNA-binding domain superfamily/Winged helix DNA-binding domain"/>
    <property type="match status" value="1"/>
</dbReference>
<accession>A0ABY1ZUC2</accession>
<feature type="domain" description="Methylated-DNA-[protein]-cysteine S-methyltransferase DNA binding" evidence="2">
    <location>
        <begin position="14"/>
        <end position="93"/>
    </location>
</feature>
<organism evidence="3 4">
    <name type="scientific">Marinobacter halodurans</name>
    <dbReference type="NCBI Taxonomy" id="2528979"/>
    <lineage>
        <taxon>Bacteria</taxon>
        <taxon>Pseudomonadati</taxon>
        <taxon>Pseudomonadota</taxon>
        <taxon>Gammaproteobacteria</taxon>
        <taxon>Pseudomonadales</taxon>
        <taxon>Marinobacteraceae</taxon>
        <taxon>Marinobacter</taxon>
    </lineage>
</organism>
<name>A0ABY1ZUC2_9GAMM</name>
<dbReference type="InterPro" id="IPR036217">
    <property type="entry name" value="MethylDNA_cys_MeTrfase_DNAb"/>
</dbReference>
<dbReference type="PANTHER" id="PTHR42942">
    <property type="entry name" value="6-O-METHYLGUANINE DNA METHYLTRANSFERASE"/>
    <property type="match status" value="1"/>
</dbReference>
<protein>
    <submittedName>
        <fullName evidence="3">Cysteine methyltransferase</fullName>
    </submittedName>
</protein>
<proteinExistence type="predicted"/>
<dbReference type="InterPro" id="IPR052520">
    <property type="entry name" value="ATL_DNA_repair"/>
</dbReference>
<dbReference type="CDD" id="cd06445">
    <property type="entry name" value="ATase"/>
    <property type="match status" value="1"/>
</dbReference>
<dbReference type="Proteomes" id="UP000313645">
    <property type="component" value="Unassembled WGS sequence"/>
</dbReference>
<dbReference type="Pfam" id="PF01035">
    <property type="entry name" value="DNA_binding_1"/>
    <property type="match status" value="1"/>
</dbReference>
<keyword evidence="3" id="KW-0808">Transferase</keyword>
<dbReference type="GO" id="GO:0032259">
    <property type="term" value="P:methylation"/>
    <property type="evidence" value="ECO:0007669"/>
    <property type="project" value="UniProtKB-KW"/>
</dbReference>
<evidence type="ECO:0000313" key="3">
    <source>
        <dbReference type="EMBL" id="TBW59488.1"/>
    </source>
</evidence>
<comment type="caution">
    <text evidence="3">The sequence shown here is derived from an EMBL/GenBank/DDBJ whole genome shotgun (WGS) entry which is preliminary data.</text>
</comment>
<dbReference type="GO" id="GO:0008168">
    <property type="term" value="F:methyltransferase activity"/>
    <property type="evidence" value="ECO:0007669"/>
    <property type="project" value="UniProtKB-KW"/>
</dbReference>